<dbReference type="Proteomes" id="UP001176961">
    <property type="component" value="Unassembled WGS sequence"/>
</dbReference>
<sequence>MAWRLVCEEMSEKFGRQYDSLESGILEKITSWPFFANLRFIDPPDDDEGIRYCNVESEEIVEVVEELDSIEPKRECAIAISKPKTALVPSSKKLEKKTKGKDTVDKITSVLENLETPDSFETTGQALSAKLREIHRLDKLTAEDYCIILDEIQVQMSRSIYDLQRARAE</sequence>
<reference evidence="1" key="1">
    <citation type="submission" date="2023-07" db="EMBL/GenBank/DDBJ databases">
        <authorList>
            <consortium name="CYATHOMIX"/>
        </authorList>
    </citation>
    <scope>NUCLEOTIDE SEQUENCE</scope>
    <source>
        <strain evidence="1">N/A</strain>
    </source>
</reference>
<accession>A0AA36MED2</accession>
<proteinExistence type="predicted"/>
<comment type="caution">
    <text evidence="1">The sequence shown here is derived from an EMBL/GenBank/DDBJ whole genome shotgun (WGS) entry which is preliminary data.</text>
</comment>
<dbReference type="EMBL" id="CATQJL010000316">
    <property type="protein sequence ID" value="CAJ0607310.1"/>
    <property type="molecule type" value="Genomic_DNA"/>
</dbReference>
<evidence type="ECO:0000313" key="2">
    <source>
        <dbReference type="Proteomes" id="UP001176961"/>
    </source>
</evidence>
<protein>
    <submittedName>
        <fullName evidence="1">Uncharacterized protein</fullName>
    </submittedName>
</protein>
<keyword evidence="2" id="KW-1185">Reference proteome</keyword>
<name>A0AA36MED2_CYLNA</name>
<organism evidence="1 2">
    <name type="scientific">Cylicocyclus nassatus</name>
    <name type="common">Nematode worm</name>
    <dbReference type="NCBI Taxonomy" id="53992"/>
    <lineage>
        <taxon>Eukaryota</taxon>
        <taxon>Metazoa</taxon>
        <taxon>Ecdysozoa</taxon>
        <taxon>Nematoda</taxon>
        <taxon>Chromadorea</taxon>
        <taxon>Rhabditida</taxon>
        <taxon>Rhabditina</taxon>
        <taxon>Rhabditomorpha</taxon>
        <taxon>Strongyloidea</taxon>
        <taxon>Strongylidae</taxon>
        <taxon>Cylicocyclus</taxon>
    </lineage>
</organism>
<evidence type="ECO:0000313" key="1">
    <source>
        <dbReference type="EMBL" id="CAJ0607310.1"/>
    </source>
</evidence>
<gene>
    <name evidence="1" type="ORF">CYNAS_LOCUS19293</name>
</gene>
<dbReference type="AlphaFoldDB" id="A0AA36MED2"/>